<dbReference type="NCBIfam" id="TIGR04075">
    <property type="entry name" value="bacter_Pnkp"/>
    <property type="match status" value="1"/>
</dbReference>
<dbReference type="Pfam" id="PF00149">
    <property type="entry name" value="Metallophos"/>
    <property type="match status" value="1"/>
</dbReference>
<accession>A0ABW4RKY4</accession>
<dbReference type="Proteomes" id="UP001597233">
    <property type="component" value="Unassembled WGS sequence"/>
</dbReference>
<dbReference type="EMBL" id="JBHUEH010000022">
    <property type="protein sequence ID" value="MFD1886946.1"/>
    <property type="molecule type" value="Genomic_DNA"/>
</dbReference>
<dbReference type="InterPro" id="IPR050126">
    <property type="entry name" value="Ap4A_hydrolase"/>
</dbReference>
<name>A0ABW4RKY4_9BACL</name>
<dbReference type="PANTHER" id="PTHR42850:SF7">
    <property type="entry name" value="BIS(5'-NUCLEOSYL)-TETRAPHOSPHATASE PRPE [ASYMMETRICAL]"/>
    <property type="match status" value="1"/>
</dbReference>
<keyword evidence="5" id="KW-1185">Reference proteome</keyword>
<dbReference type="PANTHER" id="PTHR42850">
    <property type="entry name" value="METALLOPHOSPHOESTERASE"/>
    <property type="match status" value="1"/>
</dbReference>
<keyword evidence="4" id="KW-0418">Kinase</keyword>
<feature type="domain" description="Polynucleotide kinase-phosphatase ligase" evidence="3">
    <location>
        <begin position="555"/>
        <end position="928"/>
    </location>
</feature>
<feature type="domain" description="Calcineurin-like phosphoesterase" evidence="2">
    <location>
        <begin position="268"/>
        <end position="466"/>
    </location>
</feature>
<dbReference type="InterPro" id="IPR032380">
    <property type="entry name" value="PNKP_ligase_dom"/>
</dbReference>
<dbReference type="InterPro" id="IPR027417">
    <property type="entry name" value="P-loop_NTPase"/>
</dbReference>
<protein>
    <submittedName>
        <fullName evidence="4">Polynucleotide kinase-phosphatase</fullName>
    </submittedName>
</protein>
<dbReference type="SUPFAM" id="SSF56091">
    <property type="entry name" value="DNA ligase/mRNA capping enzyme, catalytic domain"/>
    <property type="match status" value="1"/>
</dbReference>
<dbReference type="InterPro" id="IPR024028">
    <property type="entry name" value="PNKP_bac"/>
</dbReference>
<sequence length="934" mass="107581">MSDTPFRNNQMPAQDEQAGAAGKQRQPEKHHDNTDQPLTDGYTDTVAGQQEQLRQTVSVSRSTSNETPVLELPVGAIVLLMGASNSGKTTWLRQQVDQGILQPDEIVSSDRFREMISGLEHLDWHRSSRDESEVLYQQYHLISDRAFRIMEEVVQARCRLNQITWIDATNLQERDRATYVDMGRRLHVPVLIVALDVPEKVLLERDRERKHPRGRDRIKQHYRNFRSQMYSLKKEGFQQVHLLRPQQLAALQIIRLPHPLLRNIGAGIDVIGDIHGCYEEMLELIQQLGYVADETGIYRHADGRLLVSVGDVMSRGPRSLDTMRFWQRQLAAGQGLMVDSNHGWKVARYLQGRQVKMAHGDELFVAELEHYEQEHGKDALEQLKQQFCDMLLAAPSHLIFTSNGVNCVVVTHAGIRDHYIGKQSNRISDYCRYGETVASQDSDKPIRMDWFNEHESGELIIWGHDPRLQPTIVNRTINIDQGVVFGGQLTAYRYPEQSFVAVDAKQDYAADPDSPLIRWRKRRFAAPDLGQFIQGYSVLTDSYGEIGVRAEFVKAAIDTTSHYTVPLEELVYIPPTMAPPNVSSLPDYLEHPAEALQSYRSRHVQRVVAQKKHMGSRAIVLLFRSEQAAVPYIGRSLHGSIYTRTGRAFFQPQLEREVLEQLRHDLEQAGYFDRYQTDMVLLDAEIVPWNLKARELIASQYAHVAEAALHDRQTILEALKVAEQQGRPVQEWMEECTERLDHAHVFAEAFQAYCWDTDGMEGIRIAPFHVLAHQHSSFMDREHVWHMEHTKELAACSKLLMETEYMVVELDEESDDEQRLIDWWTRITEEGHEGLVIKPEHMTMHEGGRLIQPAIKVRGRKYLHIIYGMDYLQPDNLKRLKQRKTRKKERHALMEFALGIESVTRFVRREPLERMHECVLAALALEADAVDPRL</sequence>
<dbReference type="InterPro" id="IPR029052">
    <property type="entry name" value="Metallo-depent_PP-like"/>
</dbReference>
<feature type="region of interest" description="Disordered" evidence="1">
    <location>
        <begin position="1"/>
        <end position="43"/>
    </location>
</feature>
<comment type="caution">
    <text evidence="4">The sequence shown here is derived from an EMBL/GenBank/DDBJ whole genome shotgun (WGS) entry which is preliminary data.</text>
</comment>
<dbReference type="Gene3D" id="3.30.470.30">
    <property type="entry name" value="DNA ligase/mRNA capping enzyme"/>
    <property type="match status" value="2"/>
</dbReference>
<proteinExistence type="predicted"/>
<evidence type="ECO:0000256" key="1">
    <source>
        <dbReference type="SAM" id="MobiDB-lite"/>
    </source>
</evidence>
<evidence type="ECO:0000259" key="2">
    <source>
        <dbReference type="Pfam" id="PF00149"/>
    </source>
</evidence>
<dbReference type="SUPFAM" id="SSF56300">
    <property type="entry name" value="Metallo-dependent phosphatases"/>
    <property type="match status" value="1"/>
</dbReference>
<dbReference type="Gene3D" id="3.60.21.10">
    <property type="match status" value="1"/>
</dbReference>
<dbReference type="InterPro" id="IPR041780">
    <property type="entry name" value="MPP_PrpE-like"/>
</dbReference>
<gene>
    <name evidence="4" type="ORF">ACFSC9_15700</name>
</gene>
<dbReference type="Pfam" id="PF13671">
    <property type="entry name" value="AAA_33"/>
    <property type="match status" value="1"/>
</dbReference>
<dbReference type="GO" id="GO:0016301">
    <property type="term" value="F:kinase activity"/>
    <property type="evidence" value="ECO:0007669"/>
    <property type="project" value="UniProtKB-KW"/>
</dbReference>
<dbReference type="CDD" id="cd07423">
    <property type="entry name" value="MPP_Prp_like"/>
    <property type="match status" value="1"/>
</dbReference>
<dbReference type="RefSeq" id="WP_347327403.1">
    <property type="nucleotide sequence ID" value="NZ_JBCGUH010000029.1"/>
</dbReference>
<dbReference type="SUPFAM" id="SSF52540">
    <property type="entry name" value="P-loop containing nucleoside triphosphate hydrolases"/>
    <property type="match status" value="1"/>
</dbReference>
<keyword evidence="4" id="KW-0808">Transferase</keyword>
<reference evidence="5" key="1">
    <citation type="journal article" date="2019" name="Int. J. Syst. Evol. Microbiol.">
        <title>The Global Catalogue of Microorganisms (GCM) 10K type strain sequencing project: providing services to taxonomists for standard genome sequencing and annotation.</title>
        <authorList>
            <consortium name="The Broad Institute Genomics Platform"/>
            <consortium name="The Broad Institute Genome Sequencing Center for Infectious Disease"/>
            <person name="Wu L."/>
            <person name="Ma J."/>
        </authorList>
    </citation>
    <scope>NUCLEOTIDE SEQUENCE [LARGE SCALE GENOMIC DNA]</scope>
    <source>
        <strain evidence="5">CCUG 54950</strain>
    </source>
</reference>
<evidence type="ECO:0000313" key="5">
    <source>
        <dbReference type="Proteomes" id="UP001597233"/>
    </source>
</evidence>
<organism evidence="4 5">
    <name type="scientific">Paenibacillus wenxiniae</name>
    <dbReference type="NCBI Taxonomy" id="1636843"/>
    <lineage>
        <taxon>Bacteria</taxon>
        <taxon>Bacillati</taxon>
        <taxon>Bacillota</taxon>
        <taxon>Bacilli</taxon>
        <taxon>Bacillales</taxon>
        <taxon>Paenibacillaceae</taxon>
        <taxon>Paenibacillus</taxon>
    </lineage>
</organism>
<evidence type="ECO:0000259" key="3">
    <source>
        <dbReference type="Pfam" id="PF16542"/>
    </source>
</evidence>
<dbReference type="InterPro" id="IPR004843">
    <property type="entry name" value="Calcineurin-like_PHP"/>
</dbReference>
<dbReference type="Gene3D" id="3.40.50.300">
    <property type="entry name" value="P-loop containing nucleotide triphosphate hydrolases"/>
    <property type="match status" value="1"/>
</dbReference>
<evidence type="ECO:0000313" key="4">
    <source>
        <dbReference type="EMBL" id="MFD1886946.1"/>
    </source>
</evidence>
<feature type="compositionally biased region" description="Polar residues" evidence="1">
    <location>
        <begin position="1"/>
        <end position="12"/>
    </location>
</feature>
<dbReference type="Pfam" id="PF16542">
    <property type="entry name" value="PNKP_ligase"/>
    <property type="match status" value="1"/>
</dbReference>
<feature type="compositionally biased region" description="Basic and acidic residues" evidence="1">
    <location>
        <begin position="25"/>
        <end position="34"/>
    </location>
</feature>